<evidence type="ECO:0000313" key="1">
    <source>
        <dbReference type="EMBL" id="ARF09770.1"/>
    </source>
</evidence>
<sequence>MESKDDDECEQAKKSKSFLRLFPYLKDKQKAMNLKIDDKSIYYISIREYAAKISSIIKKHLEILEIDAKNAIITDATAGVGGDTISFALSFKFVYAIEIDKLRADYLINNLNIYDLKNVKVINNDCIGILNSIDNHDVIFIDPPWEPNDESYKKQINLRLPISFYESIEAYCNRLMDASYMKKVPKLIILKLPKNYDTLHFYKTVKHKNMYYYDLRKMIILVVIV</sequence>
<dbReference type="GO" id="GO:0071164">
    <property type="term" value="F:RNA cap trimethylguanosine synthase activity"/>
    <property type="evidence" value="ECO:0007669"/>
    <property type="project" value="TreeGrafter"/>
</dbReference>
<dbReference type="PANTHER" id="PTHR14741:SF32">
    <property type="entry name" value="TRIMETHYLGUANOSINE SYNTHASE"/>
    <property type="match status" value="1"/>
</dbReference>
<organism evidence="1">
    <name type="scientific">Indivirus ILV1</name>
    <dbReference type="NCBI Taxonomy" id="1977633"/>
    <lineage>
        <taxon>Viruses</taxon>
        <taxon>Varidnaviria</taxon>
        <taxon>Bamfordvirae</taxon>
        <taxon>Nucleocytoviricota</taxon>
        <taxon>Megaviricetes</taxon>
        <taxon>Imitervirales</taxon>
        <taxon>Mimiviridae</taxon>
        <taxon>Klosneuvirinae</taxon>
        <taxon>Indivirus</taxon>
    </lineage>
</organism>
<gene>
    <name evidence="1" type="ORF">Indivirus_3_19</name>
</gene>
<keyword evidence="1" id="KW-0808">Transferase</keyword>
<dbReference type="Pfam" id="PF09445">
    <property type="entry name" value="Methyltransf_15"/>
    <property type="match status" value="1"/>
</dbReference>
<dbReference type="Gene3D" id="3.40.50.150">
    <property type="entry name" value="Vaccinia Virus protein VP39"/>
    <property type="match status" value="1"/>
</dbReference>
<keyword evidence="1" id="KW-0489">Methyltransferase</keyword>
<dbReference type="PANTHER" id="PTHR14741">
    <property type="entry name" value="S-ADENOSYLMETHIONINE-DEPENDENT METHYLTRANSFERASE RELATED"/>
    <property type="match status" value="1"/>
</dbReference>
<proteinExistence type="predicted"/>
<dbReference type="SUPFAM" id="SSF53335">
    <property type="entry name" value="S-adenosyl-L-methionine-dependent methyltransferases"/>
    <property type="match status" value="1"/>
</dbReference>
<protein>
    <submittedName>
        <fullName evidence="1">Putative RNA methylase</fullName>
    </submittedName>
</protein>
<dbReference type="CDD" id="cd02440">
    <property type="entry name" value="AdoMet_MTases"/>
    <property type="match status" value="1"/>
</dbReference>
<dbReference type="GO" id="GO:0003676">
    <property type="term" value="F:nucleic acid binding"/>
    <property type="evidence" value="ECO:0007669"/>
    <property type="project" value="InterPro"/>
</dbReference>
<dbReference type="InterPro" id="IPR029063">
    <property type="entry name" value="SAM-dependent_MTases_sf"/>
</dbReference>
<name>A0A1V0SDG9_9VIRU</name>
<dbReference type="InterPro" id="IPR019012">
    <property type="entry name" value="RNA_cap_Gua-N2-MeTrfase"/>
</dbReference>
<dbReference type="EMBL" id="KY684087">
    <property type="protein sequence ID" value="ARF09770.1"/>
    <property type="molecule type" value="Genomic_DNA"/>
</dbReference>
<dbReference type="InterPro" id="IPR002052">
    <property type="entry name" value="DNA_methylase_N6_adenine_CS"/>
</dbReference>
<reference evidence="1" key="1">
    <citation type="journal article" date="2017" name="Science">
        <title>Giant viruses with an expanded complement of translation system components.</title>
        <authorList>
            <person name="Schulz F."/>
            <person name="Yutin N."/>
            <person name="Ivanova N.N."/>
            <person name="Ortega D.R."/>
            <person name="Lee T.K."/>
            <person name="Vierheilig J."/>
            <person name="Daims H."/>
            <person name="Horn M."/>
            <person name="Wagner M."/>
            <person name="Jensen G.J."/>
            <person name="Kyrpides N.C."/>
            <person name="Koonin E.V."/>
            <person name="Woyke T."/>
        </authorList>
    </citation>
    <scope>NUCLEOTIDE SEQUENCE</scope>
    <source>
        <strain evidence="1">ILV1</strain>
    </source>
</reference>
<accession>A0A1V0SDG9</accession>
<dbReference type="PROSITE" id="PS00092">
    <property type="entry name" value="N6_MTASE"/>
    <property type="match status" value="1"/>
</dbReference>